<feature type="region of interest" description="Disordered" evidence="1">
    <location>
        <begin position="1"/>
        <end position="37"/>
    </location>
</feature>
<dbReference type="Proteomes" id="UP000005240">
    <property type="component" value="Unassembled WGS sequence"/>
</dbReference>
<accession>A0A180GNQ4</accession>
<dbReference type="EnsemblFungi" id="PTTG_26964-t43_1">
    <property type="protein sequence ID" value="PTTG_26964-t43_1-p1"/>
    <property type="gene ID" value="PTTG_26964"/>
</dbReference>
<evidence type="ECO:0000313" key="4">
    <source>
        <dbReference type="Proteomes" id="UP000005240"/>
    </source>
</evidence>
<evidence type="ECO:0000256" key="1">
    <source>
        <dbReference type="SAM" id="MobiDB-lite"/>
    </source>
</evidence>
<dbReference type="VEuPathDB" id="FungiDB:PTTG_26964"/>
<dbReference type="AlphaFoldDB" id="A0A180GNQ4"/>
<proteinExistence type="predicted"/>
<evidence type="ECO:0000313" key="2">
    <source>
        <dbReference type="EMBL" id="OAV94437.1"/>
    </source>
</evidence>
<gene>
    <name evidence="2" type="ORF">PTTG_26964</name>
</gene>
<feature type="compositionally biased region" description="Pro residues" evidence="1">
    <location>
        <begin position="23"/>
        <end position="37"/>
    </location>
</feature>
<reference evidence="3" key="4">
    <citation type="submission" date="2025-05" db="UniProtKB">
        <authorList>
            <consortium name="EnsemblFungi"/>
        </authorList>
    </citation>
    <scope>IDENTIFICATION</scope>
    <source>
        <strain evidence="3">isolate 1-1 / race 1 (BBBD)</strain>
    </source>
</reference>
<organism evidence="2">
    <name type="scientific">Puccinia triticina (isolate 1-1 / race 1 (BBBD))</name>
    <name type="common">Brown leaf rust fungus</name>
    <dbReference type="NCBI Taxonomy" id="630390"/>
    <lineage>
        <taxon>Eukaryota</taxon>
        <taxon>Fungi</taxon>
        <taxon>Dikarya</taxon>
        <taxon>Basidiomycota</taxon>
        <taxon>Pucciniomycotina</taxon>
        <taxon>Pucciniomycetes</taxon>
        <taxon>Pucciniales</taxon>
        <taxon>Pucciniaceae</taxon>
        <taxon>Puccinia</taxon>
    </lineage>
</organism>
<reference evidence="2" key="2">
    <citation type="submission" date="2016-05" db="EMBL/GenBank/DDBJ databases">
        <title>Comparative analysis highlights variable genome content of wheat rusts and divergence of the mating loci.</title>
        <authorList>
            <person name="Cuomo C.A."/>
            <person name="Bakkeren G."/>
            <person name="Szabo L."/>
            <person name="Khalil H."/>
            <person name="Joly D."/>
            <person name="Goldberg J."/>
            <person name="Young S."/>
            <person name="Zeng Q."/>
            <person name="Fellers J."/>
        </authorList>
    </citation>
    <scope>NUCLEOTIDE SEQUENCE [LARGE SCALE GENOMIC DNA]</scope>
    <source>
        <strain evidence="2">1-1 BBBD Race 1</strain>
    </source>
</reference>
<keyword evidence="4" id="KW-1185">Reference proteome</keyword>
<evidence type="ECO:0000313" key="3">
    <source>
        <dbReference type="EnsemblFungi" id="PTTG_26964-t43_1-p1"/>
    </source>
</evidence>
<name>A0A180GNQ4_PUCT1</name>
<sequence length="507" mass="56074">MDYHHPEDLPNPESLLIPETQEAPPPDRAQEAPPPGRVTPVHINYVLYVENTIYQPPPSSRGRTTAQPAKQWMKMVCKSSLGPLEISIQALSWRLFQNQVIIHICGNKENLAKFLNDLNTLGDITWYRSIYGHATYGVSHLFQVKNASDFSEFTRAAAAAPNKKVGFKLTMVDPREDQKDSAKEAQINTALRLKYGPPEERAVLERKQRRLAANCVAHTAGGQESQALVFTCPEDPTRTMLLPFKQLWAWAKAIVNNEVGVYYDHPPTSDLFVWRSNVKSPQKHSSGALKASMKISPPSKRGLESTLAVGKSTKRVALFCSSISSTLVMVGVSQTPSGNTISEPDEIKVLPTCPNTNPAPHNPITHPASNEPTTNPAYLATPLPSTVGRSGSFGTDMSSAISTRFLAFPNTPAPLVPECPALESITLEEFLCEANIPVTDRATRLRLELHGIVDWLYFRSATELQLIQLGFTAGVARYLCEGVPRLFRRYGIRAMSPDDDEDNLYEE</sequence>
<dbReference type="EMBL" id="ADAS02000039">
    <property type="protein sequence ID" value="OAV94437.1"/>
    <property type="molecule type" value="Genomic_DNA"/>
</dbReference>
<protein>
    <submittedName>
        <fullName evidence="2 3">Uncharacterized protein</fullName>
    </submittedName>
</protein>
<reference evidence="2" key="1">
    <citation type="submission" date="2009-11" db="EMBL/GenBank/DDBJ databases">
        <authorList>
            <consortium name="The Broad Institute Genome Sequencing Platform"/>
            <person name="Ward D."/>
            <person name="Feldgarden M."/>
            <person name="Earl A."/>
            <person name="Young S.K."/>
            <person name="Zeng Q."/>
            <person name="Koehrsen M."/>
            <person name="Alvarado L."/>
            <person name="Berlin A."/>
            <person name="Bochicchio J."/>
            <person name="Borenstein D."/>
            <person name="Chapman S.B."/>
            <person name="Chen Z."/>
            <person name="Engels R."/>
            <person name="Freedman E."/>
            <person name="Gellesch M."/>
            <person name="Goldberg J."/>
            <person name="Griggs A."/>
            <person name="Gujja S."/>
            <person name="Heilman E."/>
            <person name="Heiman D."/>
            <person name="Hepburn T."/>
            <person name="Howarth C."/>
            <person name="Jen D."/>
            <person name="Larson L."/>
            <person name="Lewis B."/>
            <person name="Mehta T."/>
            <person name="Park D."/>
            <person name="Pearson M."/>
            <person name="Roberts A."/>
            <person name="Saif S."/>
            <person name="Shea T."/>
            <person name="Shenoy N."/>
            <person name="Sisk P."/>
            <person name="Stolte C."/>
            <person name="Sykes S."/>
            <person name="Thomson T."/>
            <person name="Walk T."/>
            <person name="White J."/>
            <person name="Yandava C."/>
            <person name="Izard J."/>
            <person name="Baranova O.V."/>
            <person name="Blanton J.M."/>
            <person name="Tanner A.C."/>
            <person name="Dewhirst F.E."/>
            <person name="Haas B."/>
            <person name="Nusbaum C."/>
            <person name="Birren B."/>
        </authorList>
    </citation>
    <scope>NUCLEOTIDE SEQUENCE [LARGE SCALE GENOMIC DNA]</scope>
    <source>
        <strain evidence="2">1-1 BBBD Race 1</strain>
    </source>
</reference>
<feature type="region of interest" description="Disordered" evidence="1">
    <location>
        <begin position="281"/>
        <end position="303"/>
    </location>
</feature>
<reference evidence="3 4" key="3">
    <citation type="journal article" date="2017" name="G3 (Bethesda)">
        <title>Comparative analysis highlights variable genome content of wheat rusts and divergence of the mating loci.</title>
        <authorList>
            <person name="Cuomo C.A."/>
            <person name="Bakkeren G."/>
            <person name="Khalil H.B."/>
            <person name="Panwar V."/>
            <person name="Joly D."/>
            <person name="Linning R."/>
            <person name="Sakthikumar S."/>
            <person name="Song X."/>
            <person name="Adiconis X."/>
            <person name="Fan L."/>
            <person name="Goldberg J.M."/>
            <person name="Levin J.Z."/>
            <person name="Young S."/>
            <person name="Zeng Q."/>
            <person name="Anikster Y."/>
            <person name="Bruce M."/>
            <person name="Wang M."/>
            <person name="Yin C."/>
            <person name="McCallum B."/>
            <person name="Szabo L.J."/>
            <person name="Hulbert S."/>
            <person name="Chen X."/>
            <person name="Fellers J.P."/>
        </authorList>
    </citation>
    <scope>NUCLEOTIDE SEQUENCE</scope>
    <source>
        <strain evidence="4">Isolate 1-1 / race 1 (BBBD)</strain>
        <strain evidence="3">isolate 1-1 / race 1 (BBBD)</strain>
    </source>
</reference>